<name>A0A3G5A7R8_9VIRU</name>
<feature type="transmembrane region" description="Helical" evidence="1">
    <location>
        <begin position="101"/>
        <end position="119"/>
    </location>
</feature>
<organism evidence="2">
    <name type="scientific">Hyperionvirus sp</name>
    <dbReference type="NCBI Taxonomy" id="2487770"/>
    <lineage>
        <taxon>Viruses</taxon>
        <taxon>Varidnaviria</taxon>
        <taxon>Bamfordvirae</taxon>
        <taxon>Nucleocytoviricota</taxon>
        <taxon>Megaviricetes</taxon>
        <taxon>Imitervirales</taxon>
        <taxon>Mimiviridae</taxon>
        <taxon>Klosneuvirinae</taxon>
    </lineage>
</organism>
<protein>
    <submittedName>
        <fullName evidence="2">Uncharacterized protein</fullName>
    </submittedName>
</protein>
<evidence type="ECO:0000256" key="1">
    <source>
        <dbReference type="SAM" id="Phobius"/>
    </source>
</evidence>
<dbReference type="EMBL" id="MK072388">
    <property type="protein sequence ID" value="AYV83320.1"/>
    <property type="molecule type" value="Genomic_DNA"/>
</dbReference>
<keyword evidence="1" id="KW-0812">Transmembrane</keyword>
<accession>A0A3G5A7R8</accession>
<feature type="transmembrane region" description="Helical" evidence="1">
    <location>
        <begin position="229"/>
        <end position="249"/>
    </location>
</feature>
<keyword evidence="1" id="KW-0472">Membrane</keyword>
<sequence>MSQIGKLVIFYITVVVVLIAGSIVGARYSTYREVTCIKNSDCRTFVWDKGSLTFHNCVTIKDYANKESILQLETTSPSLKTPNQKCYTDGETVTLNNPYNVMIYTFVGIGIFVFLLLLINKCCCPRNDNFKETYACINILLYITIAVVLVLYITALSIVFFDHDLAFRPVSCTAYYSEGIYNSVTHVQWNDSFGGRGTAKMKYSFQPSVLPRPCWLWDVNVSFYDPSSIYVALTIIAGSLIGICSLWLLSRYLTMHYDITWEPLFVLRAPVFVLRQKGEVYEQLMGQPGQNA</sequence>
<proteinExistence type="predicted"/>
<reference evidence="2" key="1">
    <citation type="submission" date="2018-10" db="EMBL/GenBank/DDBJ databases">
        <title>Hidden diversity of soil giant viruses.</title>
        <authorList>
            <person name="Schulz F."/>
            <person name="Alteio L."/>
            <person name="Goudeau D."/>
            <person name="Ryan E.M."/>
            <person name="Malmstrom R.R."/>
            <person name="Blanchard J."/>
            <person name="Woyke T."/>
        </authorList>
    </citation>
    <scope>NUCLEOTIDE SEQUENCE</scope>
    <source>
        <strain evidence="2">HYV1</strain>
    </source>
</reference>
<gene>
    <name evidence="2" type="ORF">Hyperionvirus6_1</name>
</gene>
<feature type="transmembrane region" description="Helical" evidence="1">
    <location>
        <begin position="139"/>
        <end position="161"/>
    </location>
</feature>
<evidence type="ECO:0000313" key="2">
    <source>
        <dbReference type="EMBL" id="AYV83320.1"/>
    </source>
</evidence>
<feature type="transmembrane region" description="Helical" evidence="1">
    <location>
        <begin position="7"/>
        <end position="28"/>
    </location>
</feature>
<keyword evidence="1" id="KW-1133">Transmembrane helix</keyword>